<dbReference type="PANTHER" id="PTHR43214:SF41">
    <property type="entry name" value="NITRATE_NITRITE RESPONSE REGULATOR PROTEIN NARP"/>
    <property type="match status" value="1"/>
</dbReference>
<dbReference type="Pfam" id="PF00072">
    <property type="entry name" value="Response_reg"/>
    <property type="match status" value="1"/>
</dbReference>
<dbReference type="GO" id="GO:0003677">
    <property type="term" value="F:DNA binding"/>
    <property type="evidence" value="ECO:0007669"/>
    <property type="project" value="UniProtKB-KW"/>
</dbReference>
<dbReference type="InterPro" id="IPR001789">
    <property type="entry name" value="Sig_transdc_resp-reg_receiver"/>
</dbReference>
<protein>
    <submittedName>
        <fullName evidence="9">LuxR family transcriptional regulator</fullName>
    </submittedName>
</protein>
<feature type="domain" description="Response regulatory" evidence="7">
    <location>
        <begin position="12"/>
        <end position="128"/>
    </location>
</feature>
<evidence type="ECO:0000259" key="7">
    <source>
        <dbReference type="PROSITE" id="PS50110"/>
    </source>
</evidence>
<dbReference type="PRINTS" id="PR00038">
    <property type="entry name" value="HTHLUXR"/>
</dbReference>
<evidence type="ECO:0000256" key="3">
    <source>
        <dbReference type="ARBA" id="ARBA00023125"/>
    </source>
</evidence>
<dbReference type="GO" id="GO:0006355">
    <property type="term" value="P:regulation of DNA-templated transcription"/>
    <property type="evidence" value="ECO:0007669"/>
    <property type="project" value="InterPro"/>
</dbReference>
<dbReference type="Proteomes" id="UP000337189">
    <property type="component" value="Unassembled WGS sequence"/>
</dbReference>
<keyword evidence="4" id="KW-0804">Transcription</keyword>
<evidence type="ECO:0000256" key="1">
    <source>
        <dbReference type="ARBA" id="ARBA00022553"/>
    </source>
</evidence>
<proteinExistence type="predicted"/>
<dbReference type="PROSITE" id="PS50110">
    <property type="entry name" value="RESPONSE_REGULATORY"/>
    <property type="match status" value="1"/>
</dbReference>
<dbReference type="Pfam" id="PF00196">
    <property type="entry name" value="GerE"/>
    <property type="match status" value="1"/>
</dbReference>
<dbReference type="GO" id="GO:0000160">
    <property type="term" value="P:phosphorelay signal transduction system"/>
    <property type="evidence" value="ECO:0007669"/>
    <property type="project" value="InterPro"/>
</dbReference>
<dbReference type="SMART" id="SM00448">
    <property type="entry name" value="REC"/>
    <property type="match status" value="1"/>
</dbReference>
<organism evidence="9 11">
    <name type="scientific">Pandoraea communis</name>
    <dbReference type="NCBI Taxonomy" id="2508297"/>
    <lineage>
        <taxon>Bacteria</taxon>
        <taxon>Pseudomonadati</taxon>
        <taxon>Pseudomonadota</taxon>
        <taxon>Betaproteobacteria</taxon>
        <taxon>Burkholderiales</taxon>
        <taxon>Burkholderiaceae</taxon>
        <taxon>Pandoraea</taxon>
    </lineage>
</organism>
<feature type="domain" description="HTH luxR-type" evidence="6">
    <location>
        <begin position="151"/>
        <end position="216"/>
    </location>
</feature>
<dbReference type="EMBL" id="CABPSE010000003">
    <property type="protein sequence ID" value="VVD84443.1"/>
    <property type="molecule type" value="Genomic_DNA"/>
</dbReference>
<dbReference type="Proteomes" id="UP000383971">
    <property type="component" value="Unassembled WGS sequence"/>
</dbReference>
<dbReference type="InterPro" id="IPR039420">
    <property type="entry name" value="WalR-like"/>
</dbReference>
<keyword evidence="1 5" id="KW-0597">Phosphoprotein</keyword>
<evidence type="ECO:0000313" key="8">
    <source>
        <dbReference type="EMBL" id="VVD80989.1"/>
    </source>
</evidence>
<dbReference type="InterPro" id="IPR058245">
    <property type="entry name" value="NreC/VraR/RcsB-like_REC"/>
</dbReference>
<evidence type="ECO:0000313" key="11">
    <source>
        <dbReference type="Proteomes" id="UP000383971"/>
    </source>
</evidence>
<keyword evidence="2" id="KW-0805">Transcription regulation</keyword>
<dbReference type="InterPro" id="IPR000792">
    <property type="entry name" value="Tscrpt_reg_LuxR_C"/>
</dbReference>
<feature type="modified residue" description="4-aspartylphosphate" evidence="5">
    <location>
        <position position="63"/>
    </location>
</feature>
<dbReference type="InterPro" id="IPR016032">
    <property type="entry name" value="Sig_transdc_resp-reg_C-effctor"/>
</dbReference>
<evidence type="ECO:0000313" key="9">
    <source>
        <dbReference type="EMBL" id="VVD84443.1"/>
    </source>
</evidence>
<name>A0A5E4TBX6_9BURK</name>
<keyword evidence="11" id="KW-1185">Reference proteome</keyword>
<evidence type="ECO:0000256" key="2">
    <source>
        <dbReference type="ARBA" id="ARBA00023015"/>
    </source>
</evidence>
<accession>A0A5E4TBX6</accession>
<dbReference type="Gene3D" id="3.40.50.2300">
    <property type="match status" value="1"/>
</dbReference>
<dbReference type="SUPFAM" id="SSF46894">
    <property type="entry name" value="C-terminal effector domain of the bipartite response regulators"/>
    <property type="match status" value="1"/>
</dbReference>
<dbReference type="AlphaFoldDB" id="A0A5E4TBX6"/>
<dbReference type="InterPro" id="IPR011006">
    <property type="entry name" value="CheY-like_superfamily"/>
</dbReference>
<dbReference type="SMART" id="SM00421">
    <property type="entry name" value="HTH_LUXR"/>
    <property type="match status" value="1"/>
</dbReference>
<evidence type="ECO:0000259" key="6">
    <source>
        <dbReference type="PROSITE" id="PS50043"/>
    </source>
</evidence>
<dbReference type="CDD" id="cd06170">
    <property type="entry name" value="LuxR_C_like"/>
    <property type="match status" value="1"/>
</dbReference>
<dbReference type="PROSITE" id="PS50043">
    <property type="entry name" value="HTH_LUXR_2"/>
    <property type="match status" value="1"/>
</dbReference>
<gene>
    <name evidence="8" type="ORF">PCO31110_01127</name>
    <name evidence="9" type="ORF">PCO31111_01294</name>
</gene>
<evidence type="ECO:0000256" key="4">
    <source>
        <dbReference type="ARBA" id="ARBA00023163"/>
    </source>
</evidence>
<sequence>MLFTDIRIMTLRVLIVDDHAIVRQGVRQLLSDSGSIAVIGEADCGAEALEMTDAAQWDIVLLDISLPDTNGLEILKTLRRKHPRLPIMIFSMYGEGQFALRALKAGAAGYLSKRSNAQQLVSAVRQVAAGRKYVSPMVAETLADYLGPDADQPPHERLSDREYQTLCMIGSGKRLTDIANALSLSVKTVSVYRTRLLEKMRLNNNAELTYYVMQHGLVSAEMGPVCA</sequence>
<evidence type="ECO:0000256" key="5">
    <source>
        <dbReference type="PROSITE-ProRule" id="PRU00169"/>
    </source>
</evidence>
<keyword evidence="3" id="KW-0238">DNA-binding</keyword>
<dbReference type="SUPFAM" id="SSF52172">
    <property type="entry name" value="CheY-like"/>
    <property type="match status" value="1"/>
</dbReference>
<dbReference type="EMBL" id="CABPSJ010000001">
    <property type="protein sequence ID" value="VVD80989.1"/>
    <property type="molecule type" value="Genomic_DNA"/>
</dbReference>
<dbReference type="CDD" id="cd17535">
    <property type="entry name" value="REC_NarL-like"/>
    <property type="match status" value="1"/>
</dbReference>
<evidence type="ECO:0000313" key="10">
    <source>
        <dbReference type="Proteomes" id="UP000337189"/>
    </source>
</evidence>
<reference evidence="10 11" key="1">
    <citation type="submission" date="2019-08" db="EMBL/GenBank/DDBJ databases">
        <authorList>
            <person name="Peeters C."/>
        </authorList>
    </citation>
    <scope>NUCLEOTIDE SEQUENCE [LARGE SCALE GENOMIC DNA]</scope>
    <source>
        <strain evidence="8 10">LMG 31110</strain>
        <strain evidence="9 11">LMG 31111</strain>
    </source>
</reference>
<dbReference type="PANTHER" id="PTHR43214">
    <property type="entry name" value="TWO-COMPONENT RESPONSE REGULATOR"/>
    <property type="match status" value="1"/>
</dbReference>